<dbReference type="Proteomes" id="UP001212841">
    <property type="component" value="Unassembled WGS sequence"/>
</dbReference>
<keyword evidence="3" id="KW-1185">Reference proteome</keyword>
<protein>
    <submittedName>
        <fullName evidence="2">Uncharacterized protein</fullName>
    </submittedName>
</protein>
<dbReference type="EMBL" id="JADGJD010000318">
    <property type="protein sequence ID" value="KAJ3052177.1"/>
    <property type="molecule type" value="Genomic_DNA"/>
</dbReference>
<sequence>MNVARPSAPTPTSGKRAAPAQRNPIVRELLNPGNVKILFHGGIFAAAVWLFSKQGDLLAI</sequence>
<feature type="region of interest" description="Disordered" evidence="1">
    <location>
        <begin position="1"/>
        <end position="23"/>
    </location>
</feature>
<name>A0AAD5SEL7_9FUNG</name>
<gene>
    <name evidence="2" type="ORF">HK097_006754</name>
</gene>
<accession>A0AAD5SEL7</accession>
<evidence type="ECO:0000313" key="2">
    <source>
        <dbReference type="EMBL" id="KAJ3052177.1"/>
    </source>
</evidence>
<evidence type="ECO:0000313" key="3">
    <source>
        <dbReference type="Proteomes" id="UP001212841"/>
    </source>
</evidence>
<reference evidence="2" key="1">
    <citation type="submission" date="2020-05" db="EMBL/GenBank/DDBJ databases">
        <title>Phylogenomic resolution of chytrid fungi.</title>
        <authorList>
            <person name="Stajich J.E."/>
            <person name="Amses K."/>
            <person name="Simmons R."/>
            <person name="Seto K."/>
            <person name="Myers J."/>
            <person name="Bonds A."/>
            <person name="Quandt C.A."/>
            <person name="Barry K."/>
            <person name="Liu P."/>
            <person name="Grigoriev I."/>
            <person name="Longcore J.E."/>
            <person name="James T.Y."/>
        </authorList>
    </citation>
    <scope>NUCLEOTIDE SEQUENCE</scope>
    <source>
        <strain evidence="2">JEL0318</strain>
    </source>
</reference>
<proteinExistence type="predicted"/>
<comment type="caution">
    <text evidence="2">The sequence shown here is derived from an EMBL/GenBank/DDBJ whole genome shotgun (WGS) entry which is preliminary data.</text>
</comment>
<dbReference type="AlphaFoldDB" id="A0AAD5SEL7"/>
<organism evidence="2 3">
    <name type="scientific">Rhizophlyctis rosea</name>
    <dbReference type="NCBI Taxonomy" id="64517"/>
    <lineage>
        <taxon>Eukaryota</taxon>
        <taxon>Fungi</taxon>
        <taxon>Fungi incertae sedis</taxon>
        <taxon>Chytridiomycota</taxon>
        <taxon>Chytridiomycota incertae sedis</taxon>
        <taxon>Chytridiomycetes</taxon>
        <taxon>Rhizophlyctidales</taxon>
        <taxon>Rhizophlyctidaceae</taxon>
        <taxon>Rhizophlyctis</taxon>
    </lineage>
</organism>
<evidence type="ECO:0000256" key="1">
    <source>
        <dbReference type="SAM" id="MobiDB-lite"/>
    </source>
</evidence>